<name>A0A446B5D3_9PEZI</name>
<reference evidence="2 3" key="1">
    <citation type="submission" date="2018-04" db="EMBL/GenBank/DDBJ databases">
        <authorList>
            <person name="Huttner S."/>
            <person name="Dainat J."/>
        </authorList>
    </citation>
    <scope>NUCLEOTIDE SEQUENCE [LARGE SCALE GENOMIC DNA]</scope>
</reference>
<accession>A0A446B5D3</accession>
<protein>
    <submittedName>
        <fullName evidence="2">99ebe17b-7569-4ffd-a657-ecca32413715</fullName>
    </submittedName>
</protein>
<feature type="compositionally biased region" description="Gly residues" evidence="1">
    <location>
        <begin position="831"/>
        <end position="843"/>
    </location>
</feature>
<evidence type="ECO:0000313" key="3">
    <source>
        <dbReference type="Proteomes" id="UP000289323"/>
    </source>
</evidence>
<feature type="region of interest" description="Disordered" evidence="1">
    <location>
        <begin position="705"/>
        <end position="742"/>
    </location>
</feature>
<organism evidence="2 3">
    <name type="scientific">Thermothielavioides terrestris</name>
    <dbReference type="NCBI Taxonomy" id="2587410"/>
    <lineage>
        <taxon>Eukaryota</taxon>
        <taxon>Fungi</taxon>
        <taxon>Dikarya</taxon>
        <taxon>Ascomycota</taxon>
        <taxon>Pezizomycotina</taxon>
        <taxon>Sordariomycetes</taxon>
        <taxon>Sordariomycetidae</taxon>
        <taxon>Sordariales</taxon>
        <taxon>Chaetomiaceae</taxon>
        <taxon>Thermothielavioides</taxon>
    </lineage>
</organism>
<gene>
    <name evidence="2" type="ORF">TT172_LOCUS133</name>
</gene>
<dbReference type="PANTHER" id="PTHR40788:SF2">
    <property type="entry name" value="CLR5 DOMAIN-CONTAINING PROTEIN"/>
    <property type="match status" value="1"/>
</dbReference>
<evidence type="ECO:0000313" key="2">
    <source>
        <dbReference type="EMBL" id="SPQ17714.1"/>
    </source>
</evidence>
<dbReference type="EMBL" id="OUUZ01000001">
    <property type="protein sequence ID" value="SPQ17714.1"/>
    <property type="molecule type" value="Genomic_DNA"/>
</dbReference>
<sequence>MESRNDFMFRPFGPGGQALPVPGDAPSLDDFDSDDPLRFFKYINAGAPGHLPMPKLMEADEVRRLCNERSSSVLAHYDRLQRILDRHESTIQKRWTKKTKQQRLRILLDGWPNMAPMHRPDFDAFRRETEAQRDAGTKFRDRFMWPYINQEDLLRPKSLLLMLKSRGRHHPCEFAAADGDAMYLGRLTKALVPIFLNCYVVTLNGMTRPEEDGALVAWEDHPDAFEWMHTRRQFLPGEALDILEAQDRLMKFLVHCCEQLLHDIPAAELIGDKYPVQPEPPLKSGVEPDGLDSLAVMAEEAPYRPPGRLDFGRIESLLAARSSAAEDHLWALREDPSYFSDQLLIYKEHRQEMMKDTNGKPHPILQPLNIGVFWERVIGNVLLSAHVELEIFAELRRQAEELKRLQLKYAGTLSPHKDLPDDYLFGILRFRYFLSQLAKEWLNDLKTTVVASPPMRSLFVRLPAEDLNKIIVTMKPGLKQTAAEKELVWLLRTLWEDGEALFFARMPMIADELERLLRAEPRVKDMISGYVAGRIGDLSILCECLRQLDIYQPWANGYENHMVDREEDIKEEMARWRAGWFGIRSTMKSKPMLATFALADPSDKKFHYPAEKRRTKETVEALRQAEANLDAFWEKFDKCLKPGDVKRTALRELLSQNRTLQRTAEWTAPAPTKPSKPAVVSPEDDVIYRPLSTLYFELGASSSTTKLDPIAQPKTKVKTRGTPSQQQQPQQQQQQQQQQQLADAVAALDLDTPQPPAPIPVDARALKVFRTLFFHPAVTSTPGEVAWPDFLHAMAAAGFRAEKLYGSVWHLQPVAPVQPEGGDSGDSSSSSGGGGGGVGGGGVTPLRSIQFHEPHPAAKIPFHVARRMGRRLARAYGWFGGLFVLKEK</sequence>
<dbReference type="Proteomes" id="UP000289323">
    <property type="component" value="Unassembled WGS sequence"/>
</dbReference>
<dbReference type="PANTHER" id="PTHR40788">
    <property type="entry name" value="CLR5 DOMAIN-CONTAINING PROTEIN-RELATED"/>
    <property type="match status" value="1"/>
</dbReference>
<evidence type="ECO:0000256" key="1">
    <source>
        <dbReference type="SAM" id="MobiDB-lite"/>
    </source>
</evidence>
<dbReference type="AlphaFoldDB" id="A0A446B5D3"/>
<proteinExistence type="predicted"/>
<feature type="compositionally biased region" description="Low complexity" evidence="1">
    <location>
        <begin position="725"/>
        <end position="742"/>
    </location>
</feature>
<feature type="region of interest" description="Disordered" evidence="1">
    <location>
        <begin position="816"/>
        <end position="848"/>
    </location>
</feature>